<organism evidence="11 12">
    <name type="scientific">Nonomuraea corallina</name>
    <dbReference type="NCBI Taxonomy" id="2989783"/>
    <lineage>
        <taxon>Bacteria</taxon>
        <taxon>Bacillati</taxon>
        <taxon>Actinomycetota</taxon>
        <taxon>Actinomycetes</taxon>
        <taxon>Streptosporangiales</taxon>
        <taxon>Streptosporangiaceae</taxon>
        <taxon>Nonomuraea</taxon>
    </lineage>
</organism>
<comment type="subunit">
    <text evidence="3">Homodimer.</text>
</comment>
<keyword evidence="6 8" id="KW-0722">Serine protease inhibitor</keyword>
<evidence type="ECO:0000256" key="4">
    <source>
        <dbReference type="ARBA" id="ARBA00022525"/>
    </source>
</evidence>
<evidence type="ECO:0000259" key="10">
    <source>
        <dbReference type="Pfam" id="PF00720"/>
    </source>
</evidence>
<evidence type="ECO:0000256" key="2">
    <source>
        <dbReference type="ARBA" id="ARBA00010472"/>
    </source>
</evidence>
<accession>A0ABT4SMJ7</accession>
<sequence length="140" mass="14621">MLRREKVMMKAVGALALSGALLAVAAPALARSGAPGAAQAPGASLRILIAVKDGGTREARLTCRPSGGDHRSPRRACELLQQVDGDPGLLDVHPQAVCTREYRPVSVVVIGKWRGRSVSFGRVYSNACLMKAAGGAVYTL</sequence>
<dbReference type="SUPFAM" id="SSF55399">
    <property type="entry name" value="Subtilisin inhibitor"/>
    <property type="match status" value="1"/>
</dbReference>
<feature type="chain" id="PRO_5047216092" evidence="9">
    <location>
        <begin position="31"/>
        <end position="140"/>
    </location>
</feature>
<keyword evidence="9" id="KW-0732">Signal</keyword>
<reference evidence="11" key="1">
    <citation type="submission" date="2022-11" db="EMBL/GenBank/DDBJ databases">
        <title>Nonomuraea corallina sp. nov., a new species of the genus Nonomuraea isolated from sea side sediment in Thai sea.</title>
        <authorList>
            <person name="Ngamcharungchit C."/>
            <person name="Matsumoto A."/>
            <person name="Suriyachadkun C."/>
            <person name="Panbangred W."/>
            <person name="Inahashi Y."/>
            <person name="Intra B."/>
        </authorList>
    </citation>
    <scope>NUCLEOTIDE SEQUENCE</scope>
    <source>
        <strain evidence="11">MCN248</strain>
    </source>
</reference>
<evidence type="ECO:0000256" key="6">
    <source>
        <dbReference type="ARBA" id="ARBA00022900"/>
    </source>
</evidence>
<name>A0ABT4SMJ7_9ACTN</name>
<keyword evidence="7" id="KW-1015">Disulfide bond</keyword>
<dbReference type="InterPro" id="IPR023549">
    <property type="entry name" value="Subtilisin_inhibitor"/>
</dbReference>
<comment type="caution">
    <text evidence="11">The sequence shown here is derived from an EMBL/GenBank/DDBJ whole genome shotgun (WGS) entry which is preliminary data.</text>
</comment>
<feature type="signal peptide" evidence="9">
    <location>
        <begin position="1"/>
        <end position="30"/>
    </location>
</feature>
<dbReference type="RefSeq" id="WP_270159408.1">
    <property type="nucleotide sequence ID" value="NZ_JAPNNL010000239.1"/>
</dbReference>
<gene>
    <name evidence="11" type="ORF">OUY22_34110</name>
</gene>
<dbReference type="InterPro" id="IPR000691">
    <property type="entry name" value="Prot_inh_I16_SSI"/>
</dbReference>
<evidence type="ECO:0000313" key="11">
    <source>
        <dbReference type="EMBL" id="MDA0638469.1"/>
    </source>
</evidence>
<proteinExistence type="inferred from homology"/>
<evidence type="ECO:0000256" key="8">
    <source>
        <dbReference type="RuleBase" id="RU003471"/>
    </source>
</evidence>
<keyword evidence="4" id="KW-0964">Secreted</keyword>
<evidence type="ECO:0000313" key="12">
    <source>
        <dbReference type="Proteomes" id="UP001144036"/>
    </source>
</evidence>
<dbReference type="EMBL" id="JAPNNL010000239">
    <property type="protein sequence ID" value="MDA0638469.1"/>
    <property type="molecule type" value="Genomic_DNA"/>
</dbReference>
<dbReference type="Gene3D" id="3.30.350.10">
    <property type="entry name" value="Subtilisin inhibitor-like"/>
    <property type="match status" value="1"/>
</dbReference>
<evidence type="ECO:0000256" key="9">
    <source>
        <dbReference type="SAM" id="SignalP"/>
    </source>
</evidence>
<protein>
    <submittedName>
        <fullName evidence="11">SSI family serine proteinase inhibitor</fullName>
    </submittedName>
</protein>
<comment type="similarity">
    <text evidence="2 8">Belongs to the protease inhibitor I16 (SSI) family.</text>
</comment>
<dbReference type="PRINTS" id="PR00294">
    <property type="entry name" value="SSBTLNINHBTR"/>
</dbReference>
<dbReference type="InterPro" id="IPR036819">
    <property type="entry name" value="Subtilisin_inhibitor-like_sf"/>
</dbReference>
<evidence type="ECO:0000256" key="7">
    <source>
        <dbReference type="ARBA" id="ARBA00023157"/>
    </source>
</evidence>
<evidence type="ECO:0000256" key="1">
    <source>
        <dbReference type="ARBA" id="ARBA00004613"/>
    </source>
</evidence>
<keyword evidence="5 8" id="KW-0646">Protease inhibitor</keyword>
<feature type="domain" description="Subtilisin inhibitor" evidence="10">
    <location>
        <begin position="56"/>
        <end position="126"/>
    </location>
</feature>
<evidence type="ECO:0000256" key="3">
    <source>
        <dbReference type="ARBA" id="ARBA00011738"/>
    </source>
</evidence>
<dbReference type="Proteomes" id="UP001144036">
    <property type="component" value="Unassembled WGS sequence"/>
</dbReference>
<keyword evidence="12" id="KW-1185">Reference proteome</keyword>
<comment type="subcellular location">
    <subcellularLocation>
        <location evidence="1">Secreted</location>
    </subcellularLocation>
</comment>
<dbReference type="Pfam" id="PF00720">
    <property type="entry name" value="SSI"/>
    <property type="match status" value="1"/>
</dbReference>
<evidence type="ECO:0000256" key="5">
    <source>
        <dbReference type="ARBA" id="ARBA00022690"/>
    </source>
</evidence>